<evidence type="ECO:0000259" key="1">
    <source>
        <dbReference type="SMART" id="SM00479"/>
    </source>
</evidence>
<dbReference type="SUPFAM" id="SSF53098">
    <property type="entry name" value="Ribonuclease H-like"/>
    <property type="match status" value="1"/>
</dbReference>
<gene>
    <name evidence="2" type="ORF">GA0070213_103467</name>
</gene>
<proteinExistence type="predicted"/>
<accession>A0A1C5HRA4</accession>
<dbReference type="NCBIfam" id="NF003765">
    <property type="entry name" value="PRK05359.1"/>
    <property type="match status" value="1"/>
</dbReference>
<dbReference type="Proteomes" id="UP000199360">
    <property type="component" value="Unassembled WGS sequence"/>
</dbReference>
<dbReference type="GO" id="GO:0003676">
    <property type="term" value="F:nucleic acid binding"/>
    <property type="evidence" value="ECO:0007669"/>
    <property type="project" value="InterPro"/>
</dbReference>
<dbReference type="InterPro" id="IPR013520">
    <property type="entry name" value="Ribonucl_H"/>
</dbReference>
<keyword evidence="3" id="KW-1185">Reference proteome</keyword>
<protein>
    <submittedName>
        <fullName evidence="2">Oligoribonuclease</fullName>
    </submittedName>
</protein>
<dbReference type="RefSeq" id="WP_175441254.1">
    <property type="nucleotide sequence ID" value="NZ_FMDM01000003.1"/>
</dbReference>
<reference evidence="3" key="1">
    <citation type="submission" date="2016-06" db="EMBL/GenBank/DDBJ databases">
        <authorList>
            <person name="Varghese N."/>
            <person name="Submissions Spin"/>
        </authorList>
    </citation>
    <scope>NUCLEOTIDE SEQUENCE [LARGE SCALE GENOMIC DNA]</scope>
    <source>
        <strain evidence="3">DSM 45647</strain>
    </source>
</reference>
<dbReference type="Pfam" id="PF00929">
    <property type="entry name" value="RNase_T"/>
    <property type="match status" value="1"/>
</dbReference>
<feature type="domain" description="Exonuclease" evidence="1">
    <location>
        <begin position="19"/>
        <end position="188"/>
    </location>
</feature>
<evidence type="ECO:0000313" key="2">
    <source>
        <dbReference type="EMBL" id="SCG48502.1"/>
    </source>
</evidence>
<dbReference type="InterPro" id="IPR036397">
    <property type="entry name" value="RNaseH_sf"/>
</dbReference>
<organism evidence="2 3">
    <name type="scientific">Micromonospora humi</name>
    <dbReference type="NCBI Taxonomy" id="745366"/>
    <lineage>
        <taxon>Bacteria</taxon>
        <taxon>Bacillati</taxon>
        <taxon>Actinomycetota</taxon>
        <taxon>Actinomycetes</taxon>
        <taxon>Micromonosporales</taxon>
        <taxon>Micromonosporaceae</taxon>
        <taxon>Micromonospora</taxon>
    </lineage>
</organism>
<name>A0A1C5HRA4_9ACTN</name>
<evidence type="ECO:0000313" key="3">
    <source>
        <dbReference type="Proteomes" id="UP000199360"/>
    </source>
</evidence>
<dbReference type="EMBL" id="FMDM01000003">
    <property type="protein sequence ID" value="SCG48502.1"/>
    <property type="molecule type" value="Genomic_DNA"/>
</dbReference>
<dbReference type="SMART" id="SM00479">
    <property type="entry name" value="EXOIII"/>
    <property type="match status" value="1"/>
</dbReference>
<dbReference type="InterPro" id="IPR012337">
    <property type="entry name" value="RNaseH-like_sf"/>
</dbReference>
<dbReference type="STRING" id="745366.GA0070213_103467"/>
<dbReference type="GO" id="GO:0004527">
    <property type="term" value="F:exonuclease activity"/>
    <property type="evidence" value="ECO:0007669"/>
    <property type="project" value="UniProtKB-ARBA"/>
</dbReference>
<dbReference type="AlphaFoldDB" id="A0A1C5HRA4"/>
<sequence length="202" mass="22786">MTETVEARMRRTREQPPQGFFWVDLEMSGLDADRHVILEAACVVTDPFGKELSSFAAVIHHGSLDESDFEPYSWQQHSGSGLIDACLSDGLSLGQVDEAMARTAEEFFPGVSAYLAGNSVYRDWTFIRRHMPRLFSMLHYRLLDVTSLKLIAQSSGIAPYPKAKNHRALDDIRESIGEMQHILREFSRGPQFGASSFTDRDK</sequence>
<dbReference type="Gene3D" id="3.30.420.10">
    <property type="entry name" value="Ribonuclease H-like superfamily/Ribonuclease H"/>
    <property type="match status" value="1"/>
</dbReference>